<dbReference type="EMBL" id="QKZT01000023">
    <property type="protein sequence ID" value="PZX47648.1"/>
    <property type="molecule type" value="Genomic_DNA"/>
</dbReference>
<proteinExistence type="predicted"/>
<dbReference type="GO" id="GO:0008171">
    <property type="term" value="F:O-methyltransferase activity"/>
    <property type="evidence" value="ECO:0007669"/>
    <property type="project" value="TreeGrafter"/>
</dbReference>
<dbReference type="InterPro" id="IPR053188">
    <property type="entry name" value="FkbM_Methyltransferase"/>
</dbReference>
<dbReference type="SUPFAM" id="SSF53335">
    <property type="entry name" value="S-adenosyl-L-methionine-dependent methyltransferases"/>
    <property type="match status" value="1"/>
</dbReference>
<name>A0A2W7QGK3_9BACT</name>
<keyword evidence="2" id="KW-0808">Transferase</keyword>
<dbReference type="NCBIfam" id="TIGR01444">
    <property type="entry name" value="fkbM_fam"/>
    <property type="match status" value="1"/>
</dbReference>
<dbReference type="RefSeq" id="WP_111322471.1">
    <property type="nucleotide sequence ID" value="NZ_QKZT01000023.1"/>
</dbReference>
<dbReference type="AlphaFoldDB" id="A0A2W7QGK3"/>
<dbReference type="InterPro" id="IPR006342">
    <property type="entry name" value="FkbM_mtfrase"/>
</dbReference>
<evidence type="ECO:0000259" key="1">
    <source>
        <dbReference type="Pfam" id="PF05050"/>
    </source>
</evidence>
<evidence type="ECO:0000313" key="3">
    <source>
        <dbReference type="Proteomes" id="UP000248882"/>
    </source>
</evidence>
<comment type="caution">
    <text evidence="2">The sequence shown here is derived from an EMBL/GenBank/DDBJ whole genome shotgun (WGS) entry which is preliminary data.</text>
</comment>
<sequence>MPREIKKSIYHWITNHRKTRIGKLLYSFSSTINEALENKNNDFNTNGEKWLIDSLDANQPLIVFDVGANIGDWTKLVHHKNKYAQIHSFEPIPAIYERLAQNTQGIEEIKINNLALGEFSGVLEMNYYPQNPIFSSFYNHPLGKNKKNLTRVEVMTGDKYCELNQIEFIDFLKIDVEGFESKVLFGFERMFSEKRIKMIQFEYGDLVLKSNFLLRDFYGFFESRNYKVGKLYPGYVDFDGYSCKKENFIPSNFVCLIN</sequence>
<reference evidence="2 3" key="1">
    <citation type="submission" date="2018-06" db="EMBL/GenBank/DDBJ databases">
        <title>Genomic Encyclopedia of Archaeal and Bacterial Type Strains, Phase II (KMG-II): from individual species to whole genera.</title>
        <authorList>
            <person name="Goeker M."/>
        </authorList>
    </citation>
    <scope>NUCLEOTIDE SEQUENCE [LARGE SCALE GENOMIC DNA]</scope>
    <source>
        <strain evidence="2 3">DSM 19830</strain>
    </source>
</reference>
<dbReference type="PANTHER" id="PTHR36973">
    <property type="entry name" value="SLL1456 PROTEIN-RELATED"/>
    <property type="match status" value="1"/>
</dbReference>
<keyword evidence="3" id="KW-1185">Reference proteome</keyword>
<dbReference type="InterPro" id="IPR029063">
    <property type="entry name" value="SAM-dependent_MTases_sf"/>
</dbReference>
<dbReference type="Gene3D" id="3.40.50.150">
    <property type="entry name" value="Vaccinia Virus protein VP39"/>
    <property type="match status" value="1"/>
</dbReference>
<dbReference type="OrthoDB" id="9812600at2"/>
<dbReference type="Proteomes" id="UP000248882">
    <property type="component" value="Unassembled WGS sequence"/>
</dbReference>
<organism evidence="2 3">
    <name type="scientific">Algoriphagus chordae</name>
    <dbReference type="NCBI Taxonomy" id="237019"/>
    <lineage>
        <taxon>Bacteria</taxon>
        <taxon>Pseudomonadati</taxon>
        <taxon>Bacteroidota</taxon>
        <taxon>Cytophagia</taxon>
        <taxon>Cytophagales</taxon>
        <taxon>Cyclobacteriaceae</taxon>
        <taxon>Algoriphagus</taxon>
    </lineage>
</organism>
<dbReference type="GO" id="GO:0032259">
    <property type="term" value="P:methylation"/>
    <property type="evidence" value="ECO:0007669"/>
    <property type="project" value="UniProtKB-KW"/>
</dbReference>
<dbReference type="PANTHER" id="PTHR36973:SF4">
    <property type="entry name" value="NODULATION PROTEIN"/>
    <property type="match status" value="1"/>
</dbReference>
<keyword evidence="2" id="KW-0489">Methyltransferase</keyword>
<protein>
    <submittedName>
        <fullName evidence="2">FkbM family methyltransferase</fullName>
    </submittedName>
</protein>
<accession>A0A2W7QGK3</accession>
<feature type="domain" description="Methyltransferase FkbM" evidence="1">
    <location>
        <begin position="65"/>
        <end position="227"/>
    </location>
</feature>
<dbReference type="Pfam" id="PF05050">
    <property type="entry name" value="Methyltransf_21"/>
    <property type="match status" value="1"/>
</dbReference>
<evidence type="ECO:0000313" key="2">
    <source>
        <dbReference type="EMBL" id="PZX47648.1"/>
    </source>
</evidence>
<gene>
    <name evidence="2" type="ORF">LV85_03838</name>
</gene>